<dbReference type="OrthoDB" id="290218at2"/>
<dbReference type="Proteomes" id="UP000278036">
    <property type="component" value="Unassembled WGS sequence"/>
</dbReference>
<dbReference type="EMBL" id="RFLX01000014">
    <property type="protein sequence ID" value="RMI20072.1"/>
    <property type="molecule type" value="Genomic_DNA"/>
</dbReference>
<evidence type="ECO:0000313" key="1">
    <source>
        <dbReference type="EMBL" id="RKK05172.1"/>
    </source>
</evidence>
<name>A0A3A9JF31_9PROT</name>
<evidence type="ECO:0000313" key="3">
    <source>
        <dbReference type="Proteomes" id="UP000274097"/>
    </source>
</evidence>
<proteinExistence type="predicted"/>
<sequence length="73" mass="7897">MSLAQTADVACTKCKFFDDHVAQMQAKDDGLCRYNPPVNQPSEKAHGLWPVVSRTDWCGHFSLDGAATAGNAD</sequence>
<dbReference type="AlphaFoldDB" id="A0A3A9JF31"/>
<dbReference type="RefSeq" id="WP_120637401.1">
    <property type="nucleotide sequence ID" value="NZ_RAQU01000022.1"/>
</dbReference>
<protein>
    <submittedName>
        <fullName evidence="1">Uncharacterized protein</fullName>
    </submittedName>
</protein>
<evidence type="ECO:0000313" key="4">
    <source>
        <dbReference type="Proteomes" id="UP000278036"/>
    </source>
</evidence>
<gene>
    <name evidence="1" type="ORF">D6Z83_05745</name>
    <name evidence="2" type="ORF">EBE87_17950</name>
</gene>
<organism evidence="1 4">
    <name type="scientific">Teichococcus wenyumeiae</name>
    <dbReference type="NCBI Taxonomy" id="2478470"/>
    <lineage>
        <taxon>Bacteria</taxon>
        <taxon>Pseudomonadati</taxon>
        <taxon>Pseudomonadota</taxon>
        <taxon>Alphaproteobacteria</taxon>
        <taxon>Acetobacterales</taxon>
        <taxon>Roseomonadaceae</taxon>
        <taxon>Roseomonas</taxon>
    </lineage>
</organism>
<accession>A0A3A9JF31</accession>
<dbReference type="Proteomes" id="UP000274097">
    <property type="component" value="Unassembled WGS sequence"/>
</dbReference>
<dbReference type="InParanoid" id="A0A3A9JF31"/>
<keyword evidence="3" id="KW-1185">Reference proteome</keyword>
<dbReference type="EMBL" id="RAQU01000022">
    <property type="protein sequence ID" value="RKK05172.1"/>
    <property type="molecule type" value="Genomic_DNA"/>
</dbReference>
<comment type="caution">
    <text evidence="1">The sequence shown here is derived from an EMBL/GenBank/DDBJ whole genome shotgun (WGS) entry which is preliminary data.</text>
</comment>
<reference evidence="1 4" key="1">
    <citation type="submission" date="2018-09" db="EMBL/GenBank/DDBJ databases">
        <title>Roseomonas sp. nov., isolated from feces of Tibetan antelopes in the Qinghai-Tibet plateau, China.</title>
        <authorList>
            <person name="Tian Z."/>
        </authorList>
    </citation>
    <scope>NUCLEOTIDE SEQUENCE [LARGE SCALE GENOMIC DNA]</scope>
    <source>
        <strain evidence="2 3">Z23</strain>
        <strain evidence="1 4">Z24</strain>
    </source>
</reference>
<evidence type="ECO:0000313" key="2">
    <source>
        <dbReference type="EMBL" id="RMI20072.1"/>
    </source>
</evidence>